<proteinExistence type="inferred from homology"/>
<keyword evidence="11" id="KW-1185">Reference proteome</keyword>
<dbReference type="InterPro" id="IPR009075">
    <property type="entry name" value="AcylCo_DH/oxidase_C"/>
</dbReference>
<evidence type="ECO:0000256" key="4">
    <source>
        <dbReference type="ARBA" id="ARBA00022827"/>
    </source>
</evidence>
<dbReference type="GO" id="GO:0050660">
    <property type="term" value="F:flavin adenine dinucleotide binding"/>
    <property type="evidence" value="ECO:0007669"/>
    <property type="project" value="InterPro"/>
</dbReference>
<dbReference type="RefSeq" id="WP_155097358.1">
    <property type="nucleotide sequence ID" value="NZ_WMIE01000024.1"/>
</dbReference>
<comment type="cofactor">
    <cofactor evidence="1 6">
        <name>FAD</name>
        <dbReference type="ChEBI" id="CHEBI:57692"/>
    </cofactor>
</comment>
<evidence type="ECO:0000256" key="5">
    <source>
        <dbReference type="ARBA" id="ARBA00023002"/>
    </source>
</evidence>
<dbReference type="Gene3D" id="2.40.110.10">
    <property type="entry name" value="Butyryl-CoA Dehydrogenase, subunit A, domain 2"/>
    <property type="match status" value="1"/>
</dbReference>
<name>A0A6L6JFP0_9RHOB</name>
<comment type="caution">
    <text evidence="10">The sequence shown here is derived from an EMBL/GenBank/DDBJ whole genome shotgun (WGS) entry which is preliminary data.</text>
</comment>
<gene>
    <name evidence="10" type="ORF">GL286_20080</name>
</gene>
<dbReference type="OrthoDB" id="9775090at2"/>
<evidence type="ECO:0000259" key="9">
    <source>
        <dbReference type="Pfam" id="PF02771"/>
    </source>
</evidence>
<dbReference type="PANTHER" id="PTHR43884">
    <property type="entry name" value="ACYL-COA DEHYDROGENASE"/>
    <property type="match status" value="1"/>
</dbReference>
<evidence type="ECO:0000256" key="3">
    <source>
        <dbReference type="ARBA" id="ARBA00022630"/>
    </source>
</evidence>
<keyword evidence="4 6" id="KW-0274">FAD</keyword>
<keyword evidence="3 6" id="KW-0285">Flavoprotein</keyword>
<evidence type="ECO:0000256" key="6">
    <source>
        <dbReference type="RuleBase" id="RU362125"/>
    </source>
</evidence>
<dbReference type="Pfam" id="PF00441">
    <property type="entry name" value="Acyl-CoA_dh_1"/>
    <property type="match status" value="1"/>
</dbReference>
<dbReference type="SUPFAM" id="SSF56645">
    <property type="entry name" value="Acyl-CoA dehydrogenase NM domain-like"/>
    <property type="match status" value="1"/>
</dbReference>
<dbReference type="InterPro" id="IPR037069">
    <property type="entry name" value="AcylCoA_DH/ox_N_sf"/>
</dbReference>
<dbReference type="Gene3D" id="1.10.540.10">
    <property type="entry name" value="Acyl-CoA dehydrogenase/oxidase, N-terminal domain"/>
    <property type="match status" value="1"/>
</dbReference>
<evidence type="ECO:0000313" key="10">
    <source>
        <dbReference type="EMBL" id="MTH80008.1"/>
    </source>
</evidence>
<reference evidence="10 11" key="1">
    <citation type="submission" date="2019-11" db="EMBL/GenBank/DDBJ databases">
        <authorList>
            <person name="Dong K."/>
        </authorList>
    </citation>
    <scope>NUCLEOTIDE SEQUENCE [LARGE SCALE GENOMIC DNA]</scope>
    <source>
        <strain evidence="10 11">NBRC 111993</strain>
    </source>
</reference>
<dbReference type="Proteomes" id="UP000478183">
    <property type="component" value="Unassembled WGS sequence"/>
</dbReference>
<dbReference type="InterPro" id="IPR013786">
    <property type="entry name" value="AcylCoA_DH/ox_N"/>
</dbReference>
<accession>A0A6L6JFP0</accession>
<dbReference type="InterPro" id="IPR046373">
    <property type="entry name" value="Acyl-CoA_Oxase/DH_mid-dom_sf"/>
</dbReference>
<dbReference type="SUPFAM" id="SSF47203">
    <property type="entry name" value="Acyl-CoA dehydrogenase C-terminal domain-like"/>
    <property type="match status" value="1"/>
</dbReference>
<comment type="similarity">
    <text evidence="2 6">Belongs to the acyl-CoA dehydrogenase family.</text>
</comment>
<evidence type="ECO:0000256" key="1">
    <source>
        <dbReference type="ARBA" id="ARBA00001974"/>
    </source>
</evidence>
<dbReference type="InterPro" id="IPR036250">
    <property type="entry name" value="AcylCo_DH-like_C"/>
</dbReference>
<keyword evidence="5 6" id="KW-0560">Oxidoreductase</keyword>
<protein>
    <submittedName>
        <fullName evidence="10">Acyl-CoA dehydrogenase</fullName>
    </submittedName>
</protein>
<feature type="domain" description="Acyl-CoA dehydrogenase/oxidase N-terminal" evidence="9">
    <location>
        <begin position="5"/>
        <end position="115"/>
    </location>
</feature>
<dbReference type="InterPro" id="IPR009100">
    <property type="entry name" value="AcylCoA_DH/oxidase_NM_dom_sf"/>
</dbReference>
<feature type="domain" description="Acyl-CoA oxidase/dehydrogenase middle" evidence="8">
    <location>
        <begin position="119"/>
        <end position="219"/>
    </location>
</feature>
<dbReference type="Pfam" id="PF02770">
    <property type="entry name" value="Acyl-CoA_dh_M"/>
    <property type="match status" value="1"/>
</dbReference>
<evidence type="ECO:0000313" key="11">
    <source>
        <dbReference type="Proteomes" id="UP000478183"/>
    </source>
</evidence>
<dbReference type="FunFam" id="2.40.110.10:FF:000002">
    <property type="entry name" value="Acyl-CoA dehydrogenase fadE12"/>
    <property type="match status" value="1"/>
</dbReference>
<dbReference type="InterPro" id="IPR006091">
    <property type="entry name" value="Acyl-CoA_Oxase/DH_mid-dom"/>
</dbReference>
<sequence>MTGMTEDRQAIQDAAREFARREIMPHAPTLDAAQADIPMAMRDKLAEMGFFGILIPQEYGGLGLGCYEYCLVSEELARAWMSVGSIIVRGNLLIGSQFMSEEQRRRYLPRMAIGEMVGAFAMSEPNAGSDVAGLTTRAVKDGDSYLITGNKYWCTFAKEADFLIVVARTSPAPEGKRHRGLSMFMVEKPRGAFPAGLQGAAIPKIGYFGMKTYELAFDNLRVPAENMIGEEGKGFYYATQGLECARAQTGARAVGVARGALEDAVTYSHERAQFGKPISAFQETRFKIARMATEIEAARTLVYDVADKIDTGLRCDREAAMAKYFASEMAERVASDALQIHGGAGYTKLHDVERHWRDARLTKVFEGTSEIQLRVISDSILGRG</sequence>
<organism evidence="10 11">
    <name type="scientific">Paracoccus aestuariivivens</name>
    <dbReference type="NCBI Taxonomy" id="1820333"/>
    <lineage>
        <taxon>Bacteria</taxon>
        <taxon>Pseudomonadati</taxon>
        <taxon>Pseudomonadota</taxon>
        <taxon>Alphaproteobacteria</taxon>
        <taxon>Rhodobacterales</taxon>
        <taxon>Paracoccaceae</taxon>
        <taxon>Paracoccus</taxon>
    </lineage>
</organism>
<feature type="domain" description="Acyl-CoA dehydrogenase/oxidase C-terminal" evidence="7">
    <location>
        <begin position="232"/>
        <end position="380"/>
    </location>
</feature>
<dbReference type="Pfam" id="PF02771">
    <property type="entry name" value="Acyl-CoA_dh_N"/>
    <property type="match status" value="1"/>
</dbReference>
<evidence type="ECO:0000256" key="2">
    <source>
        <dbReference type="ARBA" id="ARBA00009347"/>
    </source>
</evidence>
<dbReference type="Gene3D" id="1.20.140.10">
    <property type="entry name" value="Butyryl-CoA Dehydrogenase, subunit A, domain 3"/>
    <property type="match status" value="1"/>
</dbReference>
<dbReference type="InterPro" id="IPR006089">
    <property type="entry name" value="Acyl-CoA_DH_CS"/>
</dbReference>
<dbReference type="AlphaFoldDB" id="A0A6L6JFP0"/>
<dbReference type="PANTHER" id="PTHR43884:SF12">
    <property type="entry name" value="ISOVALERYL-COA DEHYDROGENASE, MITOCHONDRIAL-RELATED"/>
    <property type="match status" value="1"/>
</dbReference>
<dbReference type="PROSITE" id="PS00072">
    <property type="entry name" value="ACYL_COA_DH_1"/>
    <property type="match status" value="1"/>
</dbReference>
<evidence type="ECO:0000259" key="7">
    <source>
        <dbReference type="Pfam" id="PF00441"/>
    </source>
</evidence>
<evidence type="ECO:0000259" key="8">
    <source>
        <dbReference type="Pfam" id="PF02770"/>
    </source>
</evidence>
<dbReference type="GO" id="GO:0003995">
    <property type="term" value="F:acyl-CoA dehydrogenase activity"/>
    <property type="evidence" value="ECO:0007669"/>
    <property type="project" value="InterPro"/>
</dbReference>
<dbReference type="PIRSF" id="PIRSF016578">
    <property type="entry name" value="HsaA"/>
    <property type="match status" value="1"/>
</dbReference>
<dbReference type="FunFam" id="1.20.140.10:FF:000001">
    <property type="entry name" value="Acyl-CoA dehydrogenase"/>
    <property type="match status" value="1"/>
</dbReference>
<dbReference type="EMBL" id="WMIE01000024">
    <property type="protein sequence ID" value="MTH80008.1"/>
    <property type="molecule type" value="Genomic_DNA"/>
</dbReference>